<evidence type="ECO:0000256" key="1">
    <source>
        <dbReference type="SAM" id="Phobius"/>
    </source>
</evidence>
<dbReference type="EMBL" id="LR862135">
    <property type="protein sequence ID" value="CAD1841613.1"/>
    <property type="molecule type" value="Genomic_DNA"/>
</dbReference>
<feature type="domain" description="Reverse transcriptase zinc-binding" evidence="2">
    <location>
        <begin position="7"/>
        <end position="76"/>
    </location>
</feature>
<dbReference type="AlphaFoldDB" id="A0A6V7QEP2"/>
<protein>
    <recommendedName>
        <fullName evidence="2">Reverse transcriptase zinc-binding domain-containing protein</fullName>
    </recommendedName>
</protein>
<dbReference type="InterPro" id="IPR026960">
    <property type="entry name" value="RVT-Znf"/>
</dbReference>
<keyword evidence="1" id="KW-1133">Transmembrane helix</keyword>
<name>A0A6V7QEP2_ANACO</name>
<accession>A0A6V7QEP2</accession>
<proteinExistence type="predicted"/>
<keyword evidence="1" id="KW-0812">Transmembrane</keyword>
<evidence type="ECO:0000313" key="3">
    <source>
        <dbReference type="EMBL" id="CAD1841613.1"/>
    </source>
</evidence>
<reference evidence="3" key="1">
    <citation type="submission" date="2020-07" db="EMBL/GenBank/DDBJ databases">
        <authorList>
            <person name="Lin J."/>
        </authorList>
    </citation>
    <scope>NUCLEOTIDE SEQUENCE</scope>
</reference>
<organism evidence="3">
    <name type="scientific">Ananas comosus var. bracteatus</name>
    <name type="common">red pineapple</name>
    <dbReference type="NCBI Taxonomy" id="296719"/>
    <lineage>
        <taxon>Eukaryota</taxon>
        <taxon>Viridiplantae</taxon>
        <taxon>Streptophyta</taxon>
        <taxon>Embryophyta</taxon>
        <taxon>Tracheophyta</taxon>
        <taxon>Spermatophyta</taxon>
        <taxon>Magnoliopsida</taxon>
        <taxon>Liliopsida</taxon>
        <taxon>Poales</taxon>
        <taxon>Bromeliaceae</taxon>
        <taxon>Bromelioideae</taxon>
        <taxon>Ananas</taxon>
    </lineage>
</organism>
<sequence>MKICYISAYSFLIFDGISNGLIPFLWILKIPIRVKNFLWLTVKSKMLTASLCVLCNSDSETMEHLILDCSYSNSMWIRLLHSAPTAYHRLSNSPGGIAVRWCSSRLLLTGEFKKNFDLYVAAGCWELWKERNRRLFDNKSQRSEILARAINDTIKQWVSALGC</sequence>
<keyword evidence="1" id="KW-0472">Membrane</keyword>
<dbReference type="Pfam" id="PF13966">
    <property type="entry name" value="zf-RVT"/>
    <property type="match status" value="1"/>
</dbReference>
<evidence type="ECO:0000259" key="2">
    <source>
        <dbReference type="Pfam" id="PF13966"/>
    </source>
</evidence>
<feature type="transmembrane region" description="Helical" evidence="1">
    <location>
        <begin position="6"/>
        <end position="28"/>
    </location>
</feature>
<gene>
    <name evidence="3" type="ORF">CB5_LOCUS24824</name>
</gene>